<dbReference type="PANTHER" id="PTHR22993:SF9">
    <property type="entry name" value="FORMAMIDOPYRIMIDINE-DNA GLYCOSYLASE"/>
    <property type="match status" value="1"/>
</dbReference>
<evidence type="ECO:0000256" key="13">
    <source>
        <dbReference type="PROSITE-ProRule" id="PRU00391"/>
    </source>
</evidence>
<evidence type="ECO:0000256" key="2">
    <source>
        <dbReference type="ARBA" id="ARBA00009409"/>
    </source>
</evidence>
<reference evidence="16" key="1">
    <citation type="submission" date="2020-02" db="EMBL/GenBank/DDBJ databases">
        <authorList>
            <person name="Meier V. D."/>
        </authorList>
    </citation>
    <scope>NUCLEOTIDE SEQUENCE</scope>
    <source>
        <strain evidence="16">AVDCRST_MAG76</strain>
    </source>
</reference>
<keyword evidence="5 13" id="KW-0863">Zinc-finger</keyword>
<keyword evidence="7" id="KW-0862">Zinc</keyword>
<dbReference type="InterPro" id="IPR012319">
    <property type="entry name" value="FPG_cat"/>
</dbReference>
<proteinExistence type="inferred from homology"/>
<keyword evidence="9" id="KW-0234">DNA repair</keyword>
<evidence type="ECO:0000256" key="6">
    <source>
        <dbReference type="ARBA" id="ARBA00022801"/>
    </source>
</evidence>
<dbReference type="SMART" id="SM01232">
    <property type="entry name" value="H2TH"/>
    <property type="match status" value="1"/>
</dbReference>
<dbReference type="GO" id="GO:0016829">
    <property type="term" value="F:lyase activity"/>
    <property type="evidence" value="ECO:0007669"/>
    <property type="project" value="UniProtKB-KW"/>
</dbReference>
<name>A0A6J4HSB7_9ACTN</name>
<dbReference type="CDD" id="cd08973">
    <property type="entry name" value="BaFpgNei_N_1"/>
    <property type="match status" value="1"/>
</dbReference>
<comment type="similarity">
    <text evidence="2">Belongs to the FPG family.</text>
</comment>
<dbReference type="AlphaFoldDB" id="A0A6J4HSB7"/>
<evidence type="ECO:0000259" key="14">
    <source>
        <dbReference type="PROSITE" id="PS51066"/>
    </source>
</evidence>
<evidence type="ECO:0000256" key="4">
    <source>
        <dbReference type="ARBA" id="ARBA00022763"/>
    </source>
</evidence>
<feature type="domain" description="Formamidopyrimidine-DNA glycosylase catalytic" evidence="15">
    <location>
        <begin position="2"/>
        <end position="94"/>
    </location>
</feature>
<keyword evidence="4" id="KW-0227">DNA damage</keyword>
<dbReference type="GO" id="GO:0003906">
    <property type="term" value="F:DNA-(apurinic or apyrimidinic site) endonuclease activity"/>
    <property type="evidence" value="ECO:0007669"/>
    <property type="project" value="InterPro"/>
</dbReference>
<dbReference type="SUPFAM" id="SSF46946">
    <property type="entry name" value="S13-like H2TH domain"/>
    <property type="match status" value="1"/>
</dbReference>
<evidence type="ECO:0000256" key="11">
    <source>
        <dbReference type="ARBA" id="ARBA00023268"/>
    </source>
</evidence>
<keyword evidence="11" id="KW-0511">Multifunctional enzyme</keyword>
<evidence type="ECO:0000256" key="10">
    <source>
        <dbReference type="ARBA" id="ARBA00023239"/>
    </source>
</evidence>
<dbReference type="Pfam" id="PF01149">
    <property type="entry name" value="Fapy_DNA_glyco"/>
    <property type="match status" value="1"/>
</dbReference>
<dbReference type="Pfam" id="PF06831">
    <property type="entry name" value="H2TH"/>
    <property type="match status" value="1"/>
</dbReference>
<dbReference type="PROSITE" id="PS51068">
    <property type="entry name" value="FPG_CAT"/>
    <property type="match status" value="1"/>
</dbReference>
<keyword evidence="6 16" id="KW-0378">Hydrolase</keyword>
<dbReference type="InterPro" id="IPR035937">
    <property type="entry name" value="FPG_N"/>
</dbReference>
<evidence type="ECO:0000256" key="3">
    <source>
        <dbReference type="ARBA" id="ARBA00022723"/>
    </source>
</evidence>
<evidence type="ECO:0000256" key="1">
    <source>
        <dbReference type="ARBA" id="ARBA00001668"/>
    </source>
</evidence>
<dbReference type="Gene3D" id="3.20.190.10">
    <property type="entry name" value="MutM-like, N-terminal"/>
    <property type="match status" value="1"/>
</dbReference>
<gene>
    <name evidence="16" type="ORF">AVDCRST_MAG76-1164</name>
</gene>
<dbReference type="InterPro" id="IPR000214">
    <property type="entry name" value="Znf_DNA_glyclase/AP_lyase"/>
</dbReference>
<dbReference type="PROSITE" id="PS51066">
    <property type="entry name" value="ZF_FPG_2"/>
    <property type="match status" value="1"/>
</dbReference>
<protein>
    <submittedName>
        <fullName evidence="16">Formamidopyrimidine-DNA glycosylase</fullName>
        <ecNumber evidence="16">3.2.2.23</ecNumber>
    </submittedName>
</protein>
<keyword evidence="10" id="KW-0456">Lyase</keyword>
<evidence type="ECO:0000259" key="15">
    <source>
        <dbReference type="PROSITE" id="PS51068"/>
    </source>
</evidence>
<evidence type="ECO:0000256" key="9">
    <source>
        <dbReference type="ARBA" id="ARBA00023204"/>
    </source>
</evidence>
<organism evidence="16">
    <name type="scientific">uncultured Acidimicrobiales bacterium</name>
    <dbReference type="NCBI Taxonomy" id="310071"/>
    <lineage>
        <taxon>Bacteria</taxon>
        <taxon>Bacillati</taxon>
        <taxon>Actinomycetota</taxon>
        <taxon>Acidimicrobiia</taxon>
        <taxon>Acidimicrobiales</taxon>
        <taxon>environmental samples</taxon>
    </lineage>
</organism>
<dbReference type="InterPro" id="IPR015886">
    <property type="entry name" value="H2TH_FPG"/>
</dbReference>
<accession>A0A6J4HSB7</accession>
<feature type="domain" description="FPG-type" evidence="14">
    <location>
        <begin position="238"/>
        <end position="272"/>
    </location>
</feature>
<keyword evidence="12 16" id="KW-0326">Glycosidase</keyword>
<keyword evidence="3" id="KW-0479">Metal-binding</keyword>
<evidence type="ECO:0000256" key="12">
    <source>
        <dbReference type="ARBA" id="ARBA00023295"/>
    </source>
</evidence>
<dbReference type="EMBL" id="CADCSZ010000070">
    <property type="protein sequence ID" value="CAA9229719.1"/>
    <property type="molecule type" value="Genomic_DNA"/>
</dbReference>
<comment type="catalytic activity">
    <reaction evidence="1">
        <text>Hydrolysis of DNA containing ring-opened 7-methylguanine residues, releasing 2,6-diamino-4-hydroxy-5-(N-methyl)formamidopyrimidine.</text>
        <dbReference type="EC" id="3.2.2.23"/>
    </reaction>
</comment>
<evidence type="ECO:0000313" key="16">
    <source>
        <dbReference type="EMBL" id="CAA9229719.1"/>
    </source>
</evidence>
<dbReference type="GO" id="GO:0034039">
    <property type="term" value="F:8-oxo-7,8-dihydroguanine DNA N-glycosylase activity"/>
    <property type="evidence" value="ECO:0007669"/>
    <property type="project" value="TreeGrafter"/>
</dbReference>
<dbReference type="Gene3D" id="1.10.8.50">
    <property type="match status" value="1"/>
</dbReference>
<evidence type="ECO:0000256" key="5">
    <source>
        <dbReference type="ARBA" id="ARBA00022771"/>
    </source>
</evidence>
<dbReference type="SUPFAM" id="SSF81624">
    <property type="entry name" value="N-terminal domain of MutM-like DNA repair proteins"/>
    <property type="match status" value="1"/>
</dbReference>
<dbReference type="GO" id="GO:0008270">
    <property type="term" value="F:zinc ion binding"/>
    <property type="evidence" value="ECO:0007669"/>
    <property type="project" value="UniProtKB-KW"/>
</dbReference>
<dbReference type="InterPro" id="IPR010979">
    <property type="entry name" value="Ribosomal_uS13-like_H2TH"/>
</dbReference>
<dbReference type="SMART" id="SM00898">
    <property type="entry name" value="Fapy_DNA_glyco"/>
    <property type="match status" value="1"/>
</dbReference>
<keyword evidence="8" id="KW-0238">DNA-binding</keyword>
<dbReference type="SUPFAM" id="SSF57716">
    <property type="entry name" value="Glucocorticoid receptor-like (DNA-binding domain)"/>
    <property type="match status" value="1"/>
</dbReference>
<sequence length="287" mass="31042">MPELPEVESLARFVTEQAGGQQVVRTELASFAALKTFDPPLEALRGEVLADAGRRGKFLTLRFRHDLWLVLHLARGGWLRWRDELSTTRAKPSPKSPLALRLGFAGGGGFEVTEAGTEKRLALYVVRSPADVEGLARLGPDPFEIDLEELSSRLAAAGASPLKAVLADQAVLAGVGNAYSDEVLHTAQLSPFKPASKLSDEEVGRLHRTLRTVLEDALQRSLGLPAAGLKAEKKEGLRVHGRAGQACPVCGDTVREVSYATKAFQYCPTCQTGGKVLADRRLSRLLR</sequence>
<evidence type="ECO:0000256" key="7">
    <source>
        <dbReference type="ARBA" id="ARBA00022833"/>
    </source>
</evidence>
<dbReference type="GO" id="GO:0006284">
    <property type="term" value="P:base-excision repair"/>
    <property type="evidence" value="ECO:0007669"/>
    <property type="project" value="InterPro"/>
</dbReference>
<dbReference type="EC" id="3.2.2.23" evidence="16"/>
<dbReference type="GO" id="GO:0003684">
    <property type="term" value="F:damaged DNA binding"/>
    <property type="evidence" value="ECO:0007669"/>
    <property type="project" value="InterPro"/>
</dbReference>
<dbReference type="PANTHER" id="PTHR22993">
    <property type="entry name" value="FORMAMIDOPYRIMIDINE-DNA GLYCOSYLASE"/>
    <property type="match status" value="1"/>
</dbReference>
<evidence type="ECO:0000256" key="8">
    <source>
        <dbReference type="ARBA" id="ARBA00023125"/>
    </source>
</evidence>